<comment type="caution">
    <text evidence="3">The sequence shown here is derived from an EMBL/GenBank/DDBJ whole genome shotgun (WGS) entry which is preliminary data.</text>
</comment>
<keyword evidence="3" id="KW-0489">Methyltransferase</keyword>
<dbReference type="InterPro" id="IPR029063">
    <property type="entry name" value="SAM-dependent_MTases_sf"/>
</dbReference>
<sequence length="264" mass="30758">MEQYAYDLPDYYDWTSTGLDRDVTYYVDLAKASGGPVLELGCGTGRISLAIARAGIPVVGVDNSPAMLNRARQKAEQMELTDKIEWIEADMARMELTEQFPLIIIPYRSFLHLLTVNDQVETLKRVRRYLTDDGLFAFNIFVPKLWDLIEKDSKLSYCGAFPVPGTQELIEVNDYTEFDHYRQTARVIRYMDRYDKEGRQLERVRVQFDLRYLFPTECFHLLTLCGFQIVNSYGTFHRSTFDEFSEELIIEAVKRKIGRDDRHG</sequence>
<dbReference type="GO" id="GO:0032259">
    <property type="term" value="P:methylation"/>
    <property type="evidence" value="ECO:0007669"/>
    <property type="project" value="UniProtKB-KW"/>
</dbReference>
<evidence type="ECO:0000313" key="4">
    <source>
        <dbReference type="Proteomes" id="UP001157946"/>
    </source>
</evidence>
<organism evidence="3 4">
    <name type="scientific">Laceyella tengchongensis</name>
    <dbReference type="NCBI Taxonomy" id="574699"/>
    <lineage>
        <taxon>Bacteria</taxon>
        <taxon>Bacillati</taxon>
        <taxon>Bacillota</taxon>
        <taxon>Bacilli</taxon>
        <taxon>Bacillales</taxon>
        <taxon>Thermoactinomycetaceae</taxon>
        <taxon>Laceyella</taxon>
    </lineage>
</organism>
<dbReference type="PANTHER" id="PTHR43861">
    <property type="entry name" value="TRANS-ACONITATE 2-METHYLTRANSFERASE-RELATED"/>
    <property type="match status" value="1"/>
</dbReference>
<dbReference type="SUPFAM" id="SSF53335">
    <property type="entry name" value="S-adenosyl-L-methionine-dependent methyltransferases"/>
    <property type="match status" value="1"/>
</dbReference>
<evidence type="ECO:0000259" key="2">
    <source>
        <dbReference type="Pfam" id="PF13649"/>
    </source>
</evidence>
<dbReference type="EMBL" id="FXTU01000011">
    <property type="protein sequence ID" value="SMP34589.1"/>
    <property type="molecule type" value="Genomic_DNA"/>
</dbReference>
<dbReference type="Gene3D" id="2.20.25.110">
    <property type="entry name" value="S-adenosyl-L-methionine-dependent methyltransferases"/>
    <property type="match status" value="1"/>
</dbReference>
<dbReference type="RefSeq" id="WP_102991446.1">
    <property type="nucleotide sequence ID" value="NZ_FXTU01000011.1"/>
</dbReference>
<accession>A0AA46AH30</accession>
<protein>
    <submittedName>
        <fullName evidence="3">Methyltransferase domain-containing protein</fullName>
    </submittedName>
</protein>
<keyword evidence="1" id="KW-0808">Transferase</keyword>
<name>A0AA46AH30_9BACL</name>
<feature type="domain" description="Methyltransferase" evidence="2">
    <location>
        <begin position="37"/>
        <end position="134"/>
    </location>
</feature>
<evidence type="ECO:0000256" key="1">
    <source>
        <dbReference type="ARBA" id="ARBA00022679"/>
    </source>
</evidence>
<gene>
    <name evidence="3" type="ORF">SAMN06265361_11171</name>
</gene>
<keyword evidence="4" id="KW-1185">Reference proteome</keyword>
<dbReference type="CDD" id="cd02440">
    <property type="entry name" value="AdoMet_MTases"/>
    <property type="match status" value="1"/>
</dbReference>
<dbReference type="Gene3D" id="3.40.50.150">
    <property type="entry name" value="Vaccinia Virus protein VP39"/>
    <property type="match status" value="1"/>
</dbReference>
<dbReference type="InterPro" id="IPR041698">
    <property type="entry name" value="Methyltransf_25"/>
</dbReference>
<dbReference type="GO" id="GO:0008168">
    <property type="term" value="F:methyltransferase activity"/>
    <property type="evidence" value="ECO:0007669"/>
    <property type="project" value="UniProtKB-KW"/>
</dbReference>
<dbReference type="Pfam" id="PF13649">
    <property type="entry name" value="Methyltransf_25"/>
    <property type="match status" value="1"/>
</dbReference>
<dbReference type="Proteomes" id="UP001157946">
    <property type="component" value="Unassembled WGS sequence"/>
</dbReference>
<evidence type="ECO:0000313" key="3">
    <source>
        <dbReference type="EMBL" id="SMP34589.1"/>
    </source>
</evidence>
<proteinExistence type="predicted"/>
<dbReference type="AlphaFoldDB" id="A0AA46AH30"/>
<reference evidence="3" key="1">
    <citation type="submission" date="2017-05" db="EMBL/GenBank/DDBJ databases">
        <authorList>
            <person name="Varghese N."/>
            <person name="Submissions S."/>
        </authorList>
    </citation>
    <scope>NUCLEOTIDE SEQUENCE</scope>
    <source>
        <strain evidence="3">DSM 45262</strain>
    </source>
</reference>